<accession>A0A6N2KLS9</accession>
<feature type="region of interest" description="Disordered" evidence="1">
    <location>
        <begin position="80"/>
        <end position="103"/>
    </location>
</feature>
<dbReference type="EMBL" id="CAADRP010000446">
    <property type="protein sequence ID" value="VFU28609.1"/>
    <property type="molecule type" value="Genomic_DNA"/>
</dbReference>
<evidence type="ECO:0000313" key="2">
    <source>
        <dbReference type="EMBL" id="VFU28609.1"/>
    </source>
</evidence>
<dbReference type="AlphaFoldDB" id="A0A6N2KLS9"/>
<name>A0A6N2KLS9_SALVM</name>
<proteinExistence type="predicted"/>
<gene>
    <name evidence="2" type="ORF">SVIM_LOCUS96072</name>
</gene>
<organism evidence="2">
    <name type="scientific">Salix viminalis</name>
    <name type="common">Common osier</name>
    <name type="synonym">Basket willow</name>
    <dbReference type="NCBI Taxonomy" id="40686"/>
    <lineage>
        <taxon>Eukaryota</taxon>
        <taxon>Viridiplantae</taxon>
        <taxon>Streptophyta</taxon>
        <taxon>Embryophyta</taxon>
        <taxon>Tracheophyta</taxon>
        <taxon>Spermatophyta</taxon>
        <taxon>Magnoliopsida</taxon>
        <taxon>eudicotyledons</taxon>
        <taxon>Gunneridae</taxon>
        <taxon>Pentapetalae</taxon>
        <taxon>rosids</taxon>
        <taxon>fabids</taxon>
        <taxon>Malpighiales</taxon>
        <taxon>Salicaceae</taxon>
        <taxon>Saliceae</taxon>
        <taxon>Salix</taxon>
    </lineage>
</organism>
<sequence length="103" mass="11150">MREQRTDFFLEEQSHRSSSCRDNQLLLPRVEVGIQMTSTKNVVTGTEVVIVVEAEALMAVGVEVATVAVVDQEGARALHGEEVDAMSTPASNGTRAPFAPHEL</sequence>
<evidence type="ECO:0000256" key="1">
    <source>
        <dbReference type="SAM" id="MobiDB-lite"/>
    </source>
</evidence>
<protein>
    <submittedName>
        <fullName evidence="2">Uncharacterized protein</fullName>
    </submittedName>
</protein>
<reference evidence="2" key="1">
    <citation type="submission" date="2019-03" db="EMBL/GenBank/DDBJ databases">
        <authorList>
            <person name="Mank J."/>
            <person name="Almeida P."/>
        </authorList>
    </citation>
    <scope>NUCLEOTIDE SEQUENCE</scope>
    <source>
        <strain evidence="2">78183</strain>
    </source>
</reference>